<evidence type="ECO:0000313" key="1">
    <source>
        <dbReference type="EMBL" id="KAK9237293.1"/>
    </source>
</evidence>
<dbReference type="EMBL" id="MU971371">
    <property type="protein sequence ID" value="KAK9237293.1"/>
    <property type="molecule type" value="Genomic_DNA"/>
</dbReference>
<organism evidence="1 2">
    <name type="scientific">Lipomyces kononenkoae</name>
    <name type="common">Yeast</name>
    <dbReference type="NCBI Taxonomy" id="34357"/>
    <lineage>
        <taxon>Eukaryota</taxon>
        <taxon>Fungi</taxon>
        <taxon>Dikarya</taxon>
        <taxon>Ascomycota</taxon>
        <taxon>Saccharomycotina</taxon>
        <taxon>Lipomycetes</taxon>
        <taxon>Lipomycetales</taxon>
        <taxon>Lipomycetaceae</taxon>
        <taxon>Lipomyces</taxon>
    </lineage>
</organism>
<accession>A0ACC3T078</accession>
<name>A0ACC3T078_LIPKO</name>
<evidence type="ECO:0000313" key="2">
    <source>
        <dbReference type="Proteomes" id="UP001433508"/>
    </source>
</evidence>
<keyword evidence="2" id="KW-1185">Reference proteome</keyword>
<proteinExistence type="predicted"/>
<protein>
    <submittedName>
        <fullName evidence="1">Uncharacterized protein</fullName>
    </submittedName>
</protein>
<dbReference type="Proteomes" id="UP001433508">
    <property type="component" value="Unassembled WGS sequence"/>
</dbReference>
<reference evidence="2" key="1">
    <citation type="journal article" date="2024" name="Front. Bioeng. Biotechnol.">
        <title>Genome-scale model development and genomic sequencing of the oleaginous clade Lipomyces.</title>
        <authorList>
            <person name="Czajka J.J."/>
            <person name="Han Y."/>
            <person name="Kim J."/>
            <person name="Mondo S.J."/>
            <person name="Hofstad B.A."/>
            <person name="Robles A."/>
            <person name="Haridas S."/>
            <person name="Riley R."/>
            <person name="LaButti K."/>
            <person name="Pangilinan J."/>
            <person name="Andreopoulos W."/>
            <person name="Lipzen A."/>
            <person name="Yan J."/>
            <person name="Wang M."/>
            <person name="Ng V."/>
            <person name="Grigoriev I.V."/>
            <person name="Spatafora J.W."/>
            <person name="Magnuson J.K."/>
            <person name="Baker S.E."/>
            <person name="Pomraning K.R."/>
        </authorList>
    </citation>
    <scope>NUCLEOTIDE SEQUENCE [LARGE SCALE GENOMIC DNA]</scope>
    <source>
        <strain evidence="2">CBS 7786</strain>
    </source>
</reference>
<gene>
    <name evidence="1" type="ORF">V1525DRAFT_426416</name>
</gene>
<sequence length="580" mass="64497">MFLHMPIFQTITNLLAETTRATVVDDEVAGDADEPPERGLSQLHIQDKDQADSFKRQLYISPPRNQCSLLSKMLTSPISAPSDGGSSTGADALSDSGYTSRNTTPTPPPPVALHLPPPAYPQTKGIIRFANPTTTTNNTNNAADANKKEGECTVNNGLKRSIKFACTGGKETSRESSSSAIASDAPREKRVALASHNDHEVVHPQPQRILRVDDVLLKEREISRLNAEVEAEENGENEDDDDEDDANRPSLDDPRKPSLDDDQNEGGDMQDDDDEDDDDNNGSDDGDEQYDLSPAASSSPVLAPGSVRGKMLARVQCSPCIEYESEEDEDEEFHGNIEDGYASDDDDDGMSEYNGPAANMQHGELMDRLLRHRPMSMVQRTATPPANLIPDSSDFVCGTFDEDRPIEIAYYSALEEHARYNHRPCPQDIDPSFPEDVEDESEEEKSDSGSESSRRPCRSPPPVHHSTRHHHNVPVPIQKHRTNRSEHGGKATSFQHNRPLLRNHLHSNNNINKSANRERGAIDIVKGLERKNNRRRERRHQHQQPHHDIIPGEGVEKMRQLGLVAVRKGENPYAEWMLSV</sequence>
<comment type="caution">
    <text evidence="1">The sequence shown here is derived from an EMBL/GenBank/DDBJ whole genome shotgun (WGS) entry which is preliminary data.</text>
</comment>